<dbReference type="RefSeq" id="WP_094942986.1">
    <property type="nucleotide sequence ID" value="NZ_NOKQ01000217.1"/>
</dbReference>
<dbReference type="OrthoDB" id="9813719at2"/>
<sequence length="414" mass="48823">MSDQHLKLQKIFHMYGSNAASEALLSRKQSLAGYTTNLIIHPFNKEGLEKTSYPLFYVVTPEIFQKHTSVLLNSSKITKLVTQLPNYIIEPYFQKLIINEMQSTNEIEGVRSTRKELKEVLARLQEKNPKNKKFLGMVKTYKHIDSIAEFKELKDFRELYDDMISDEIDDHHKVDGDLFRKGEVSITSGSKVTHYGITPESKIKEMLEQLIIFLEDTRHPELFKYLIAHYYYEYIHPFYDGNGRTGRLIVGSYIARYLERYSAITFSYTVNKNKPLFYESLEEVSKPLNFGETTFYLENMLDLLITGQESLIEDLERNLYLKRHIDNQFKNLSHPDSSNKDRVLHYMLTFSVFFKEDFEVTRKELLEYFNLSEHKMKPVLENMLDEEKIEIVKRNPLSYKVNKDFLNQVLDSTQ</sequence>
<dbReference type="PANTHER" id="PTHR13504:SF40">
    <property type="entry name" value="FIDO DOMAIN-CONTAINING PROTEIN"/>
    <property type="match status" value="1"/>
</dbReference>
<keyword evidence="2" id="KW-0067">ATP-binding</keyword>
<dbReference type="AlphaFoldDB" id="A0A264W2J4"/>
<dbReference type="Proteomes" id="UP000217065">
    <property type="component" value="Unassembled WGS sequence"/>
</dbReference>
<dbReference type="InterPro" id="IPR040198">
    <property type="entry name" value="Fido_containing"/>
</dbReference>
<evidence type="ECO:0000313" key="4">
    <source>
        <dbReference type="EMBL" id="OZS77802.1"/>
    </source>
</evidence>
<dbReference type="GO" id="GO:0005524">
    <property type="term" value="F:ATP binding"/>
    <property type="evidence" value="ECO:0007669"/>
    <property type="project" value="UniProtKB-KW"/>
</dbReference>
<dbReference type="PROSITE" id="PS51459">
    <property type="entry name" value="FIDO"/>
    <property type="match status" value="1"/>
</dbReference>
<keyword evidence="5" id="KW-1185">Reference proteome</keyword>
<gene>
    <name evidence="4" type="ORF">CF394_08590</name>
</gene>
<keyword evidence="2" id="KW-0547">Nucleotide-binding</keyword>
<reference evidence="4 5" key="1">
    <citation type="submission" date="2017-07" db="EMBL/GenBank/DDBJ databases">
        <title>Tetzosporium hominis gen.nov. sp.nov.</title>
        <authorList>
            <person name="Tetz G."/>
            <person name="Tetz V."/>
        </authorList>
    </citation>
    <scope>NUCLEOTIDE SEQUENCE [LARGE SCALE GENOMIC DNA]</scope>
    <source>
        <strain evidence="4 5">VT-49</strain>
    </source>
</reference>
<dbReference type="Gene3D" id="1.10.3290.10">
    <property type="entry name" value="Fido-like domain"/>
    <property type="match status" value="1"/>
</dbReference>
<comment type="caution">
    <text evidence="4">The sequence shown here is derived from an EMBL/GenBank/DDBJ whole genome shotgun (WGS) entry which is preliminary data.</text>
</comment>
<protein>
    <recommendedName>
        <fullName evidence="3">Fido domain-containing protein</fullName>
    </recommendedName>
</protein>
<dbReference type="EMBL" id="NOKQ01000217">
    <property type="protein sequence ID" value="OZS77802.1"/>
    <property type="molecule type" value="Genomic_DNA"/>
</dbReference>
<dbReference type="InterPro" id="IPR036597">
    <property type="entry name" value="Fido-like_dom_sf"/>
</dbReference>
<dbReference type="Pfam" id="PF02661">
    <property type="entry name" value="Fic"/>
    <property type="match status" value="1"/>
</dbReference>
<dbReference type="PANTHER" id="PTHR13504">
    <property type="entry name" value="FIDO DOMAIN-CONTAINING PROTEIN DDB_G0283145"/>
    <property type="match status" value="1"/>
</dbReference>
<evidence type="ECO:0000259" key="3">
    <source>
        <dbReference type="PROSITE" id="PS51459"/>
    </source>
</evidence>
<proteinExistence type="predicted"/>
<evidence type="ECO:0000256" key="2">
    <source>
        <dbReference type="PIRSR" id="PIRSR640198-2"/>
    </source>
</evidence>
<feature type="domain" description="Fido" evidence="3">
    <location>
        <begin position="151"/>
        <end position="299"/>
    </location>
</feature>
<evidence type="ECO:0000313" key="5">
    <source>
        <dbReference type="Proteomes" id="UP000217065"/>
    </source>
</evidence>
<dbReference type="SUPFAM" id="SSF140931">
    <property type="entry name" value="Fic-like"/>
    <property type="match status" value="1"/>
</dbReference>
<feature type="active site" evidence="1">
    <location>
        <position position="236"/>
    </location>
</feature>
<evidence type="ECO:0000256" key="1">
    <source>
        <dbReference type="PIRSR" id="PIRSR640198-1"/>
    </source>
</evidence>
<feature type="binding site" evidence="2">
    <location>
        <begin position="240"/>
        <end position="247"/>
    </location>
    <ligand>
        <name>ATP</name>
        <dbReference type="ChEBI" id="CHEBI:30616"/>
    </ligand>
</feature>
<name>A0A264W2J4_9BACL</name>
<accession>A0A264W2J4</accession>
<organism evidence="4 5">
    <name type="scientific">Tetzosporium hominis</name>
    <dbReference type="NCBI Taxonomy" id="2020506"/>
    <lineage>
        <taxon>Bacteria</taxon>
        <taxon>Bacillati</taxon>
        <taxon>Bacillota</taxon>
        <taxon>Bacilli</taxon>
        <taxon>Bacillales</taxon>
        <taxon>Caryophanaceae</taxon>
        <taxon>Tetzosporium</taxon>
    </lineage>
</organism>
<dbReference type="InterPro" id="IPR003812">
    <property type="entry name" value="Fido"/>
</dbReference>